<dbReference type="GeneID" id="47766901"/>
<dbReference type="Gene3D" id="1.25.40.10">
    <property type="entry name" value="Tetratricopeptide repeat domain"/>
    <property type="match status" value="1"/>
</dbReference>
<reference evidence="2" key="2">
    <citation type="submission" date="2019-02" db="EMBL/GenBank/DDBJ databases">
        <authorList>
            <person name="Lutz S."/>
            <person name="Schori C."/>
            <person name="Ahrens C.H."/>
            <person name="Gueguen E."/>
        </authorList>
    </citation>
    <scope>NUCLEOTIDE SEQUENCE</scope>
    <source>
        <strain evidence="2">Psy35</strain>
    </source>
</reference>
<evidence type="ECO:0000313" key="3">
    <source>
        <dbReference type="Proteomes" id="UP000196842"/>
    </source>
</evidence>
<dbReference type="RefSeq" id="WP_050575467.1">
    <property type="nucleotide sequence ID" value="NZ_CP036495.1"/>
</dbReference>
<dbReference type="InterPro" id="IPR011990">
    <property type="entry name" value="TPR-like_helical_dom_sf"/>
</dbReference>
<dbReference type="SUPFAM" id="SSF48452">
    <property type="entry name" value="TPR-like"/>
    <property type="match status" value="1"/>
</dbReference>
<dbReference type="EMBL" id="CP036495">
    <property type="protein sequence ID" value="UZA71554.1"/>
    <property type="molecule type" value="Genomic_DNA"/>
</dbReference>
<dbReference type="Proteomes" id="UP001163644">
    <property type="component" value="Chromosome"/>
</dbReference>
<evidence type="ECO:0000313" key="1">
    <source>
        <dbReference type="EMBL" id="SMS12847.1"/>
    </source>
</evidence>
<name>A0A1Y6JSE4_PSEVI</name>
<dbReference type="EMBL" id="LT855380">
    <property type="protein sequence ID" value="SMS12847.1"/>
    <property type="molecule type" value="Genomic_DNA"/>
</dbReference>
<evidence type="ECO:0000313" key="2">
    <source>
        <dbReference type="EMBL" id="UZA71554.1"/>
    </source>
</evidence>
<accession>A0A1Y6JSE4</accession>
<sequence>MFDKRALLSWIIVFPFWINHPALAVERAASNQIVTFKNVDLVPGVTEQKIVITESDSGAEVIAIGNRLGKKIVTFESSKLLPNVKNKYSPASFDGFKIEFFKGKDKLLSAVDVQGKVTDYNYNGPSDQGVLNLVTKEEDNASYVFNIQFQYDEKQKEIRVSRVIYVAANESCDRSVLSAYVLAGTSLEGRVLDDFDGSEAFDYLKRVHFSVQSGGQEAKKLMPNSVAIDISNALSAYRKEDKKELDQLMSALLADGGKDEDCAPERYIVQKYYFKDKVAWSNDVGFLFSESGHYAEAVELLRRVVLDNPDRKVAYLNLADAYWGMNKKVEARENYQKYHMLMLAAGKKIKLPERLSVRMAGD</sequence>
<reference evidence="1 3" key="1">
    <citation type="submission" date="2017-05" db="EMBL/GenBank/DDBJ databases">
        <authorList>
            <person name="Song R."/>
            <person name="Chenine A.L."/>
            <person name="Ruprecht R.M."/>
        </authorList>
    </citation>
    <scope>NUCLEOTIDE SEQUENCE [LARGE SCALE GENOMIC DNA]</scope>
    <source>
        <strain evidence="1 3">CFBP 1590</strain>
    </source>
</reference>
<gene>
    <name evidence="1" type="ORF">CFBP1590__5261</name>
    <name evidence="2" type="ORF">EZZ81_26260</name>
</gene>
<dbReference type="KEGG" id="pvd:CFBP1590__5261"/>
<dbReference type="Pfam" id="PF14559">
    <property type="entry name" value="TPR_19"/>
    <property type="match status" value="1"/>
</dbReference>
<protein>
    <submittedName>
        <fullName evidence="2">Tetratricopeptide repeat protein</fullName>
    </submittedName>
</protein>
<organism evidence="1 3">
    <name type="scientific">Pseudomonas viridiflava</name>
    <name type="common">Phytomonas viridiflava</name>
    <dbReference type="NCBI Taxonomy" id="33069"/>
    <lineage>
        <taxon>Bacteria</taxon>
        <taxon>Pseudomonadati</taxon>
        <taxon>Pseudomonadota</taxon>
        <taxon>Gammaproteobacteria</taxon>
        <taxon>Pseudomonadales</taxon>
        <taxon>Pseudomonadaceae</taxon>
        <taxon>Pseudomonas</taxon>
    </lineage>
</organism>
<dbReference type="Proteomes" id="UP000196842">
    <property type="component" value="Chromosome I"/>
</dbReference>
<dbReference type="AlphaFoldDB" id="A0A1Y6JSE4"/>
<proteinExistence type="predicted"/>